<dbReference type="Proteomes" id="UP000013827">
    <property type="component" value="Unassembled WGS sequence"/>
</dbReference>
<evidence type="ECO:0000313" key="3">
    <source>
        <dbReference type="Proteomes" id="UP000013827"/>
    </source>
</evidence>
<dbReference type="HOGENOM" id="CLU_1153499_0_0_1"/>
<name>A0A0D3KD66_EMIH1</name>
<evidence type="ECO:0008006" key="4">
    <source>
        <dbReference type="Google" id="ProtNLM"/>
    </source>
</evidence>
<feature type="transmembrane region" description="Helical" evidence="1">
    <location>
        <begin position="21"/>
        <end position="40"/>
    </location>
</feature>
<dbReference type="AlphaFoldDB" id="A0A0D3KD66"/>
<keyword evidence="1" id="KW-0812">Transmembrane</keyword>
<evidence type="ECO:0000256" key="1">
    <source>
        <dbReference type="SAM" id="Phobius"/>
    </source>
</evidence>
<dbReference type="PANTHER" id="PTHR38483">
    <property type="entry name" value="CHROMOSOME 1, WHOLE GENOME SHOTGUN SEQUENCE"/>
    <property type="match status" value="1"/>
</dbReference>
<sequence length="249" mass="26476">MDKKYQTLDNTIYVQTLAKRISYSRAYTAFYVSVILAALVEARKGARSAAQDAACQQHPLPRPQVVWILLLGLSDSSSTGRRLPVSPLFTVVETYVTVGLLAELVVRGAMQQRAFFAHRSNWADMAVAGISLLTSALLLLGLETPAEMVLAEALVFGRVAFRLMRLAFRQQQAAAGHKLDLSVHNGGDIYGGGGDFCAADYGISAEEEWWAGIGAGGGGYARCGRGGEHSGEGGGLNLDVVVRAGDAEA</sequence>
<dbReference type="RefSeq" id="XP_005786130.1">
    <property type="nucleotide sequence ID" value="XM_005786073.1"/>
</dbReference>
<reference evidence="3" key="1">
    <citation type="journal article" date="2013" name="Nature">
        <title>Pan genome of the phytoplankton Emiliania underpins its global distribution.</title>
        <authorList>
            <person name="Read B.A."/>
            <person name="Kegel J."/>
            <person name="Klute M.J."/>
            <person name="Kuo A."/>
            <person name="Lefebvre S.C."/>
            <person name="Maumus F."/>
            <person name="Mayer C."/>
            <person name="Miller J."/>
            <person name="Monier A."/>
            <person name="Salamov A."/>
            <person name="Young J."/>
            <person name="Aguilar M."/>
            <person name="Claverie J.M."/>
            <person name="Frickenhaus S."/>
            <person name="Gonzalez K."/>
            <person name="Herman E.K."/>
            <person name="Lin Y.C."/>
            <person name="Napier J."/>
            <person name="Ogata H."/>
            <person name="Sarno A.F."/>
            <person name="Shmutz J."/>
            <person name="Schroeder D."/>
            <person name="de Vargas C."/>
            <person name="Verret F."/>
            <person name="von Dassow P."/>
            <person name="Valentin K."/>
            <person name="Van de Peer Y."/>
            <person name="Wheeler G."/>
            <person name="Dacks J.B."/>
            <person name="Delwiche C.F."/>
            <person name="Dyhrman S.T."/>
            <person name="Glockner G."/>
            <person name="John U."/>
            <person name="Richards T."/>
            <person name="Worden A.Z."/>
            <person name="Zhang X."/>
            <person name="Grigoriev I.V."/>
            <person name="Allen A.E."/>
            <person name="Bidle K."/>
            <person name="Borodovsky M."/>
            <person name="Bowler C."/>
            <person name="Brownlee C."/>
            <person name="Cock J.M."/>
            <person name="Elias M."/>
            <person name="Gladyshev V.N."/>
            <person name="Groth M."/>
            <person name="Guda C."/>
            <person name="Hadaegh A."/>
            <person name="Iglesias-Rodriguez M.D."/>
            <person name="Jenkins J."/>
            <person name="Jones B.M."/>
            <person name="Lawson T."/>
            <person name="Leese F."/>
            <person name="Lindquist E."/>
            <person name="Lobanov A."/>
            <person name="Lomsadze A."/>
            <person name="Malik S.B."/>
            <person name="Marsh M.E."/>
            <person name="Mackinder L."/>
            <person name="Mock T."/>
            <person name="Mueller-Roeber B."/>
            <person name="Pagarete A."/>
            <person name="Parker M."/>
            <person name="Probert I."/>
            <person name="Quesneville H."/>
            <person name="Raines C."/>
            <person name="Rensing S.A."/>
            <person name="Riano-Pachon D.M."/>
            <person name="Richier S."/>
            <person name="Rokitta S."/>
            <person name="Shiraiwa Y."/>
            <person name="Soanes D.M."/>
            <person name="van der Giezen M."/>
            <person name="Wahlund T.M."/>
            <person name="Williams B."/>
            <person name="Wilson W."/>
            <person name="Wolfe G."/>
            <person name="Wurch L.L."/>
        </authorList>
    </citation>
    <scope>NUCLEOTIDE SEQUENCE</scope>
</reference>
<keyword evidence="3" id="KW-1185">Reference proteome</keyword>
<proteinExistence type="predicted"/>
<organism evidence="2 3">
    <name type="scientific">Emiliania huxleyi (strain CCMP1516)</name>
    <dbReference type="NCBI Taxonomy" id="280463"/>
    <lineage>
        <taxon>Eukaryota</taxon>
        <taxon>Haptista</taxon>
        <taxon>Haptophyta</taxon>
        <taxon>Prymnesiophyceae</taxon>
        <taxon>Isochrysidales</taxon>
        <taxon>Noelaerhabdaceae</taxon>
        <taxon>Emiliania</taxon>
    </lineage>
</organism>
<dbReference type="PaxDb" id="2903-EOD33701"/>
<accession>A0A0D3KD66</accession>
<evidence type="ECO:0000313" key="2">
    <source>
        <dbReference type="EnsemblProtists" id="EOD33701"/>
    </source>
</evidence>
<protein>
    <recommendedName>
        <fullName evidence="4">Ion transport domain-containing protein</fullName>
    </recommendedName>
</protein>
<keyword evidence="1" id="KW-1133">Transmembrane helix</keyword>
<dbReference type="GeneID" id="17278972"/>
<dbReference type="KEGG" id="ehx:EMIHUDRAFT_229446"/>
<keyword evidence="1" id="KW-0472">Membrane</keyword>
<dbReference type="EnsemblProtists" id="EOD33701">
    <property type="protein sequence ID" value="EOD33701"/>
    <property type="gene ID" value="EMIHUDRAFT_229446"/>
</dbReference>
<dbReference type="PANTHER" id="PTHR38483:SF1">
    <property type="entry name" value="ION TRANSPORT DOMAIN-CONTAINING PROTEIN"/>
    <property type="match status" value="1"/>
</dbReference>
<reference evidence="2" key="2">
    <citation type="submission" date="2024-10" db="UniProtKB">
        <authorList>
            <consortium name="EnsemblProtists"/>
        </authorList>
    </citation>
    <scope>IDENTIFICATION</scope>
</reference>